<feature type="domain" description="DUF6602" evidence="1">
    <location>
        <begin position="25"/>
        <end position="128"/>
    </location>
</feature>
<comment type="caution">
    <text evidence="2">The sequence shown here is derived from an EMBL/GenBank/DDBJ whole genome shotgun (WGS) entry which is preliminary data.</text>
</comment>
<gene>
    <name evidence="2" type="ORF">ACFSC9_20395</name>
</gene>
<dbReference type="Pfam" id="PF20247">
    <property type="entry name" value="DUF6602"/>
    <property type="match status" value="1"/>
</dbReference>
<evidence type="ECO:0000313" key="3">
    <source>
        <dbReference type="Proteomes" id="UP001597233"/>
    </source>
</evidence>
<organism evidence="2 3">
    <name type="scientific">Paenibacillus wenxiniae</name>
    <dbReference type="NCBI Taxonomy" id="1636843"/>
    <lineage>
        <taxon>Bacteria</taxon>
        <taxon>Bacillati</taxon>
        <taxon>Bacillota</taxon>
        <taxon>Bacilli</taxon>
        <taxon>Bacillales</taxon>
        <taxon>Paenibacillaceae</taxon>
        <taxon>Paenibacillus</taxon>
    </lineage>
</organism>
<name>A0ABW4RQD5_9BACL</name>
<dbReference type="InterPro" id="IPR046537">
    <property type="entry name" value="DUF6602"/>
</dbReference>
<accession>A0ABW4RQD5</accession>
<dbReference type="Proteomes" id="UP001597233">
    <property type="component" value="Unassembled WGS sequence"/>
</dbReference>
<evidence type="ECO:0000313" key="2">
    <source>
        <dbReference type="EMBL" id="MFD1887843.1"/>
    </source>
</evidence>
<dbReference type="RefSeq" id="WP_347323870.1">
    <property type="nucleotide sequence ID" value="NZ_JBCGUH010000002.1"/>
</dbReference>
<proteinExistence type="predicted"/>
<dbReference type="EMBL" id="JBHUEH010000032">
    <property type="protein sequence ID" value="MFD1887843.1"/>
    <property type="molecule type" value="Genomic_DNA"/>
</dbReference>
<dbReference type="CDD" id="cd21411">
    <property type="entry name" value="NucC"/>
    <property type="match status" value="1"/>
</dbReference>
<keyword evidence="3" id="KW-1185">Reference proteome</keyword>
<protein>
    <submittedName>
        <fullName evidence="2">DUF6602 domain-containing protein</fullName>
    </submittedName>
</protein>
<reference evidence="3" key="1">
    <citation type="journal article" date="2019" name="Int. J. Syst. Evol. Microbiol.">
        <title>The Global Catalogue of Microorganisms (GCM) 10K type strain sequencing project: providing services to taxonomists for standard genome sequencing and annotation.</title>
        <authorList>
            <consortium name="The Broad Institute Genomics Platform"/>
            <consortium name="The Broad Institute Genome Sequencing Center for Infectious Disease"/>
            <person name="Wu L."/>
            <person name="Ma J."/>
        </authorList>
    </citation>
    <scope>NUCLEOTIDE SEQUENCE [LARGE SCALE GENOMIC DNA]</scope>
    <source>
        <strain evidence="3">CCUG 54950</strain>
    </source>
</reference>
<evidence type="ECO:0000259" key="1">
    <source>
        <dbReference type="Pfam" id="PF20247"/>
    </source>
</evidence>
<sequence>MKNKVNMRELFLEMQQEMIMKLNLIRNQVKHAPTKGNAVELNWIEFLSTYLPNRYCVDTAFIVDNKGNRSDQIDLVIYDQQYSPFVFCHSGIKYIPAESVYAIFEIKQTLNKQHIIYAAEKAESVRNLERTSISIIHAGGTYPARPVFDILAGIITTSSDWTLAFEKPFQEAMSNLTLLQKLNIGCTLDSGSFLLNSSDIFEFSSKEESLIFFFIKLFIQLQNMGTVPAMDIDLYSRVLDSI</sequence>